<dbReference type="HAMAP" id="MF_01855">
    <property type="entry name" value="FBPase_class1"/>
    <property type="match status" value="1"/>
</dbReference>
<feature type="transmembrane region" description="Helical" evidence="24">
    <location>
        <begin position="397"/>
        <end position="417"/>
    </location>
</feature>
<evidence type="ECO:0000256" key="11">
    <source>
        <dbReference type="ARBA" id="ARBA00022801"/>
    </source>
</evidence>
<evidence type="ECO:0000256" key="16">
    <source>
        <dbReference type="ARBA" id="ARBA00023010"/>
    </source>
</evidence>
<dbReference type="Gene3D" id="3.30.540.10">
    <property type="entry name" value="Fructose-1,6-Bisphosphatase, subunit A, domain 1"/>
    <property type="match status" value="1"/>
</dbReference>
<keyword evidence="8 22" id="KW-0813">Transport</keyword>
<dbReference type="Gene3D" id="3.40.190.80">
    <property type="match status" value="1"/>
</dbReference>
<dbReference type="Gene3D" id="1.10.3370.10">
    <property type="entry name" value="SecY subunit domain"/>
    <property type="match status" value="1"/>
</dbReference>
<feature type="transmembrane region" description="Helical" evidence="24">
    <location>
        <begin position="438"/>
        <end position="461"/>
    </location>
</feature>
<evidence type="ECO:0000256" key="2">
    <source>
        <dbReference type="ARBA" id="ARBA00001946"/>
    </source>
</evidence>
<dbReference type="InterPro" id="IPR023201">
    <property type="entry name" value="SecY_dom_sf"/>
</dbReference>
<dbReference type="Pfam" id="PF10559">
    <property type="entry name" value="Plug_translocon"/>
    <property type="match status" value="1"/>
</dbReference>
<keyword evidence="14 22" id="KW-0653">Protein transport</keyword>
<dbReference type="GO" id="GO:0015031">
    <property type="term" value="P:protein transport"/>
    <property type="evidence" value="ECO:0007669"/>
    <property type="project" value="UniProtKB-KW"/>
</dbReference>
<sequence>MAEAKQAINTDLVTLTRFILEEQERYAPNATGELTLLLNSLQYAFKFIAHTIRRAELVNLIGLAGITNATGDDQKKLDVIGDDIFINAMKGSGNVKVLVSEEQEDLIIFEGSEGNYAVCCDPIDGSSNLDAGVSVGTIFGVYKIQPGSTGSIKDVLRSGTEMVAAGYTMYGASAHLMLTTGNGVNGFTLDTHLGEFILTKPNLKIPDQKAIYSINEGNSYYWAKEIQDFVASLKLPQEDNKGKPYSARYIGSMVADVHRTLLYGGLFAYPSDTKSKTGKLRILYECFPMALLLEQAGGQAVNDKGERILDLIPKKIHDRSGIWLGIRVLDLVKPFTPILPEVLAPERKVPFNQRLMWTGVTLLIFLVMSEIPLYGITASDTSDPLYWLRMMLASNRGTLMELGISPIVTSGMVFQLLQGTQLLTINMENKKDRDLLQIAQKIFAILLSVGQATVYVLTGMYGRPGDLGTGVCLLLILQLVFAAIVVILLDELLQKGYGLGSGISLFMATNICEQIFWRCFAPTTINRGRGTEFEGAVIAFVHLLFTKKSKRIALIEAFYRDNAPNMFQVIVTVLIFLAVVYLQSLKVELPVKSTRQRGPYGLYPIRLFYTSNMPIMLQSALTSNIFIISQMLYSRFPNNIAIKLLGSWEPRAGSQQLFASSGIAYYMQPPFSLTEALLDPIKTVVYVVFVLASCAFFSKTWIEVSGSSPRDVAKQFKDQGLVIAGHRETSVYKELKKIIPTAAAFGGATIGALSVVSDLSGCLGSGTSILLAVTTIYGYYEMAAKEGGFAKSVGTGFSDVM</sequence>
<dbReference type="InterPro" id="IPR033391">
    <property type="entry name" value="FBPase_N"/>
</dbReference>
<dbReference type="CDD" id="cd00354">
    <property type="entry name" value="FBPase"/>
    <property type="match status" value="1"/>
</dbReference>
<feature type="transmembrane region" description="Helical" evidence="24">
    <location>
        <begin position="355"/>
        <end position="377"/>
    </location>
</feature>
<dbReference type="InterPro" id="IPR019561">
    <property type="entry name" value="Translocon_Sec61/SecY_plug_dom"/>
</dbReference>
<dbReference type="InterPro" id="IPR030659">
    <property type="entry name" value="SecY_CS"/>
</dbReference>
<dbReference type="FunFam" id="1.10.3370.10:FF:000002">
    <property type="entry name" value="Transport Sec61 subunit alpha isoform 2"/>
    <property type="match status" value="1"/>
</dbReference>
<dbReference type="InterPro" id="IPR000146">
    <property type="entry name" value="FBPase_class-1"/>
</dbReference>
<dbReference type="RefSeq" id="XP_046062896.1">
    <property type="nucleotide sequence ID" value="XM_046203084.1"/>
</dbReference>
<keyword evidence="29" id="KW-1185">Reference proteome</keyword>
<evidence type="ECO:0000313" key="29">
    <source>
        <dbReference type="Proteomes" id="UP000769157"/>
    </source>
</evidence>
<evidence type="ECO:0000256" key="4">
    <source>
        <dbReference type="ARBA" id="ARBA00005751"/>
    </source>
</evidence>
<evidence type="ECO:0000256" key="6">
    <source>
        <dbReference type="ARBA" id="ARBA00011537"/>
    </source>
</evidence>
<dbReference type="InterPro" id="IPR044015">
    <property type="entry name" value="FBPase_C_dom"/>
</dbReference>
<evidence type="ECO:0000256" key="21">
    <source>
        <dbReference type="RuleBase" id="RU000508"/>
    </source>
</evidence>
<feature type="domain" description="Fructose-1-6-bisphosphatase class I N-terminal" evidence="25">
    <location>
        <begin position="14"/>
        <end position="201"/>
    </location>
</feature>
<evidence type="ECO:0000256" key="13">
    <source>
        <dbReference type="ARBA" id="ARBA00022842"/>
    </source>
</evidence>
<dbReference type="GO" id="GO:0005975">
    <property type="term" value="P:carbohydrate metabolic process"/>
    <property type="evidence" value="ECO:0007669"/>
    <property type="project" value="InterPro"/>
</dbReference>
<keyword evidence="11 21" id="KW-0378">Hydrolase</keyword>
<feature type="domain" description="Fructose-1-6-bisphosphatase class 1 C-terminal" evidence="27">
    <location>
        <begin position="205"/>
        <end position="327"/>
    </location>
</feature>
<evidence type="ECO:0000256" key="3">
    <source>
        <dbReference type="ARBA" id="ARBA00004477"/>
    </source>
</evidence>
<evidence type="ECO:0000256" key="8">
    <source>
        <dbReference type="ARBA" id="ARBA00022448"/>
    </source>
</evidence>
<organism evidence="28 29">
    <name type="scientific">Ogataea philodendri</name>
    <dbReference type="NCBI Taxonomy" id="1378263"/>
    <lineage>
        <taxon>Eukaryota</taxon>
        <taxon>Fungi</taxon>
        <taxon>Dikarya</taxon>
        <taxon>Ascomycota</taxon>
        <taxon>Saccharomycotina</taxon>
        <taxon>Pichiomycetes</taxon>
        <taxon>Pichiales</taxon>
        <taxon>Pichiaceae</taxon>
        <taxon>Ogataea</taxon>
    </lineage>
</organism>
<evidence type="ECO:0000256" key="22">
    <source>
        <dbReference type="RuleBase" id="RU003484"/>
    </source>
</evidence>
<comment type="similarity">
    <text evidence="4 23">Belongs to the SecY/SEC61-alpha family.</text>
</comment>
<feature type="transmembrane region" description="Helical" evidence="24">
    <location>
        <begin position="467"/>
        <end position="489"/>
    </location>
</feature>
<evidence type="ECO:0000259" key="25">
    <source>
        <dbReference type="Pfam" id="PF00316"/>
    </source>
</evidence>
<dbReference type="GeneID" id="70234203"/>
<dbReference type="GO" id="GO:0042132">
    <property type="term" value="F:fructose 1,6-bisphosphate 1-phosphatase activity"/>
    <property type="evidence" value="ECO:0007669"/>
    <property type="project" value="UniProtKB-EC"/>
</dbReference>
<keyword evidence="18 21" id="KW-0119">Carbohydrate metabolism</keyword>
<keyword evidence="16 22" id="KW-0811">Translocation</keyword>
<accession>A0A9P8PAV1</accession>
<dbReference type="InterPro" id="IPR020548">
    <property type="entry name" value="Fructose_bisphosphatase_AS"/>
</dbReference>
<dbReference type="PROSITE" id="PS00755">
    <property type="entry name" value="SECY_1"/>
    <property type="match status" value="1"/>
</dbReference>
<feature type="transmembrane region" description="Helical" evidence="24">
    <location>
        <begin position="496"/>
        <end position="517"/>
    </location>
</feature>
<keyword evidence="13" id="KW-0460">Magnesium</keyword>
<evidence type="ECO:0000256" key="7">
    <source>
        <dbReference type="ARBA" id="ARBA00013093"/>
    </source>
</evidence>
<dbReference type="Pfam" id="PF00344">
    <property type="entry name" value="SecY"/>
    <property type="match status" value="1"/>
</dbReference>
<dbReference type="InterPro" id="IPR002208">
    <property type="entry name" value="SecY/SEC61-alpha"/>
</dbReference>
<dbReference type="FunFam" id="3.30.540.10:FF:000009">
    <property type="entry name" value="Fructose-1,6-bisphosphatase"/>
    <property type="match status" value="1"/>
</dbReference>
<dbReference type="SUPFAM" id="SSF56655">
    <property type="entry name" value="Carbohydrate phosphatase"/>
    <property type="match status" value="1"/>
</dbReference>
<evidence type="ECO:0000256" key="5">
    <source>
        <dbReference type="ARBA" id="ARBA00010941"/>
    </source>
</evidence>
<comment type="subunit">
    <text evidence="6">Heterotrimeric complex composed of SEC61-alpha, SEC61-beta and SEC61-gamma.</text>
</comment>
<protein>
    <recommendedName>
        <fullName evidence="20">Fructose-1,6-bisphosphatase</fullName>
        <ecNumber evidence="7">3.1.3.11</ecNumber>
    </recommendedName>
</protein>
<comment type="subcellular location">
    <subcellularLocation>
        <location evidence="3">Endoplasmic reticulum membrane</location>
        <topology evidence="3">Multi-pass membrane protein</topology>
    </subcellularLocation>
    <subcellularLocation>
        <location evidence="22">Membrane</location>
        <topology evidence="22">Multi-pass membrane protein</topology>
    </subcellularLocation>
</comment>
<feature type="domain" description="Translocon Sec61/SecY plug" evidence="26">
    <location>
        <begin position="363"/>
        <end position="397"/>
    </location>
</feature>
<dbReference type="PROSITE" id="PS00124">
    <property type="entry name" value="FBPASE"/>
    <property type="match status" value="1"/>
</dbReference>
<evidence type="ECO:0000256" key="23">
    <source>
        <dbReference type="RuleBase" id="RU004349"/>
    </source>
</evidence>
<dbReference type="InterPro" id="IPR028343">
    <property type="entry name" value="FBPtase"/>
</dbReference>
<evidence type="ECO:0000256" key="9">
    <source>
        <dbReference type="ARBA" id="ARBA00022692"/>
    </source>
</evidence>
<gene>
    <name evidence="28" type="ORF">OGAPHI_002236</name>
</gene>
<dbReference type="EC" id="3.1.3.11" evidence="7"/>
<dbReference type="AlphaFoldDB" id="A0A9P8PAV1"/>
<evidence type="ECO:0000259" key="27">
    <source>
        <dbReference type="Pfam" id="PF18913"/>
    </source>
</evidence>
<comment type="similarity">
    <text evidence="5 21">Belongs to the FBPase class 1 family.</text>
</comment>
<evidence type="ECO:0000256" key="1">
    <source>
        <dbReference type="ARBA" id="ARBA00001273"/>
    </source>
</evidence>
<feature type="transmembrane region" description="Helical" evidence="24">
    <location>
        <begin position="566"/>
        <end position="585"/>
    </location>
</feature>
<dbReference type="NCBIfam" id="TIGR00967">
    <property type="entry name" value="3a0501s007"/>
    <property type="match status" value="1"/>
</dbReference>
<keyword evidence="15 24" id="KW-1133">Transmembrane helix</keyword>
<dbReference type="Pfam" id="PF00316">
    <property type="entry name" value="FBPase"/>
    <property type="match status" value="1"/>
</dbReference>
<evidence type="ECO:0000313" key="28">
    <source>
        <dbReference type="EMBL" id="KAH3668482.1"/>
    </source>
</evidence>
<evidence type="ECO:0000256" key="18">
    <source>
        <dbReference type="ARBA" id="ARBA00023277"/>
    </source>
</evidence>
<proteinExistence type="inferred from homology"/>
<dbReference type="PIRSF" id="PIRSF500210">
    <property type="entry name" value="FBPtase"/>
    <property type="match status" value="1"/>
</dbReference>
<dbReference type="GO" id="GO:0005789">
    <property type="term" value="C:endoplasmic reticulum membrane"/>
    <property type="evidence" value="ECO:0007669"/>
    <property type="project" value="UniProtKB-SubCell"/>
</dbReference>
<evidence type="ECO:0000256" key="17">
    <source>
        <dbReference type="ARBA" id="ARBA00023136"/>
    </source>
</evidence>
<keyword evidence="9 22" id="KW-0812">Transmembrane</keyword>
<evidence type="ECO:0000256" key="24">
    <source>
        <dbReference type="SAM" id="Phobius"/>
    </source>
</evidence>
<name>A0A9P8PAV1_9ASCO</name>
<dbReference type="EMBL" id="JAEUBE010000158">
    <property type="protein sequence ID" value="KAH3668482.1"/>
    <property type="molecule type" value="Genomic_DNA"/>
</dbReference>
<keyword evidence="12" id="KW-0256">Endoplasmic reticulum</keyword>
<evidence type="ECO:0000256" key="10">
    <source>
        <dbReference type="ARBA" id="ARBA00022723"/>
    </source>
</evidence>
<dbReference type="NCBIfam" id="NF006778">
    <property type="entry name" value="PRK09293.1-1"/>
    <property type="match status" value="1"/>
</dbReference>
<comment type="caution">
    <text evidence="28">The sequence shown here is derived from an EMBL/GenBank/DDBJ whole genome shotgun (WGS) entry which is preliminary data.</text>
</comment>
<evidence type="ECO:0000256" key="15">
    <source>
        <dbReference type="ARBA" id="ARBA00022989"/>
    </source>
</evidence>
<dbReference type="GO" id="GO:0046872">
    <property type="term" value="F:metal ion binding"/>
    <property type="evidence" value="ECO:0007669"/>
    <property type="project" value="UniProtKB-KW"/>
</dbReference>
<dbReference type="PRINTS" id="PR00115">
    <property type="entry name" value="F16BPHPHTASE"/>
</dbReference>
<comment type="catalytic activity">
    <reaction evidence="1">
        <text>beta-D-fructose 1,6-bisphosphate + H2O = beta-D-fructose 6-phosphate + phosphate</text>
        <dbReference type="Rhea" id="RHEA:11064"/>
        <dbReference type="ChEBI" id="CHEBI:15377"/>
        <dbReference type="ChEBI" id="CHEBI:32966"/>
        <dbReference type="ChEBI" id="CHEBI:43474"/>
        <dbReference type="ChEBI" id="CHEBI:57634"/>
        <dbReference type="EC" id="3.1.3.11"/>
    </reaction>
</comment>
<comment type="function">
    <text evidence="19">Appears to play a crucial role in the insertion of secretory and membrane polypeptides into the ER. It is required for assembly of membrane and secretory proteins and is essential for cell growth. It interacts with other membrane proteins required for protein translocation. Upon binding to SEC62/63 complex, secretory precursor polypeptides may engage SEC61 to begin membrane penetration event. A cycle of assembly and disassembly of SEC62/63 from SEC61 may govern the activity of the translocase.</text>
</comment>
<keyword evidence="10" id="KW-0479">Metal-binding</keyword>
<evidence type="ECO:0000259" key="26">
    <source>
        <dbReference type="Pfam" id="PF10559"/>
    </source>
</evidence>
<dbReference type="FunFam" id="3.40.190.80:FF:000001">
    <property type="entry name" value="Fructose-1,6-bisphosphatase class 1"/>
    <property type="match status" value="1"/>
</dbReference>
<reference evidence="28" key="1">
    <citation type="journal article" date="2021" name="Open Biol.">
        <title>Shared evolutionary footprints suggest mitochondrial oxidative damage underlies multiple complex I losses in fungi.</title>
        <authorList>
            <person name="Schikora-Tamarit M.A."/>
            <person name="Marcet-Houben M."/>
            <person name="Nosek J."/>
            <person name="Gabaldon T."/>
        </authorList>
    </citation>
    <scope>NUCLEOTIDE SEQUENCE</scope>
    <source>
        <strain evidence="28">CBS6075</strain>
    </source>
</reference>
<dbReference type="NCBIfam" id="NF006341">
    <property type="entry name" value="PRK08568.1-5"/>
    <property type="match status" value="1"/>
</dbReference>
<feature type="transmembrane region" description="Helical" evidence="24">
    <location>
        <begin position="606"/>
        <end position="628"/>
    </location>
</feature>
<evidence type="ECO:0000256" key="12">
    <source>
        <dbReference type="ARBA" id="ARBA00022824"/>
    </source>
</evidence>
<dbReference type="OrthoDB" id="420669at2759"/>
<reference evidence="28" key="2">
    <citation type="submission" date="2021-01" db="EMBL/GenBank/DDBJ databases">
        <authorList>
            <person name="Schikora-Tamarit M.A."/>
        </authorList>
    </citation>
    <scope>NUCLEOTIDE SEQUENCE</scope>
    <source>
        <strain evidence="28">CBS6075</strain>
    </source>
</reference>
<keyword evidence="17 24" id="KW-0472">Membrane</keyword>
<dbReference type="Proteomes" id="UP000769157">
    <property type="component" value="Unassembled WGS sequence"/>
</dbReference>
<dbReference type="PANTHER" id="PTHR10906">
    <property type="entry name" value="SECY/SEC61-ALPHA FAMILY MEMBER"/>
    <property type="match status" value="1"/>
</dbReference>
<dbReference type="Pfam" id="PF18913">
    <property type="entry name" value="FBPase_C"/>
    <property type="match status" value="1"/>
</dbReference>
<dbReference type="PIRSF" id="PIRSF000904">
    <property type="entry name" value="FBPtase_SBPase"/>
    <property type="match status" value="1"/>
</dbReference>
<dbReference type="SUPFAM" id="SSF103491">
    <property type="entry name" value="Preprotein translocase SecY subunit"/>
    <property type="match status" value="1"/>
</dbReference>
<dbReference type="PROSITE" id="PS00756">
    <property type="entry name" value="SECY_2"/>
    <property type="match status" value="1"/>
</dbReference>
<evidence type="ECO:0000256" key="14">
    <source>
        <dbReference type="ARBA" id="ARBA00022927"/>
    </source>
</evidence>
<evidence type="ECO:0000256" key="19">
    <source>
        <dbReference type="ARBA" id="ARBA00053402"/>
    </source>
</evidence>
<comment type="cofactor">
    <cofactor evidence="2">
        <name>Mg(2+)</name>
        <dbReference type="ChEBI" id="CHEBI:18420"/>
    </cofactor>
</comment>
<evidence type="ECO:0000256" key="20">
    <source>
        <dbReference type="ARBA" id="ARBA00070480"/>
    </source>
</evidence>